<evidence type="ECO:0000256" key="1">
    <source>
        <dbReference type="ARBA" id="ARBA00000900"/>
    </source>
</evidence>
<dbReference type="Proteomes" id="UP001154282">
    <property type="component" value="Unassembled WGS sequence"/>
</dbReference>
<evidence type="ECO:0000313" key="14">
    <source>
        <dbReference type="EMBL" id="CAI0388320.1"/>
    </source>
</evidence>
<proteinExistence type="inferred from homology"/>
<dbReference type="SMART" id="SM00504">
    <property type="entry name" value="Ubox"/>
    <property type="match status" value="1"/>
</dbReference>
<dbReference type="PANTHER" id="PTHR13931:SF2">
    <property type="entry name" value="UBIQUITIN CONJUGATION FACTOR E4 B"/>
    <property type="match status" value="1"/>
</dbReference>
<evidence type="ECO:0000256" key="7">
    <source>
        <dbReference type="ARBA" id="ARBA00022490"/>
    </source>
</evidence>
<dbReference type="PROSITE" id="PS51698">
    <property type="entry name" value="U_BOX"/>
    <property type="match status" value="1"/>
</dbReference>
<dbReference type="GO" id="GO:0034450">
    <property type="term" value="F:ubiquitin-ubiquitin ligase activity"/>
    <property type="evidence" value="ECO:0007669"/>
    <property type="project" value="InterPro"/>
</dbReference>
<feature type="region of interest" description="Disordered" evidence="12">
    <location>
        <begin position="951"/>
        <end position="973"/>
    </location>
</feature>
<dbReference type="GO" id="GO:0005634">
    <property type="term" value="C:nucleus"/>
    <property type="evidence" value="ECO:0007669"/>
    <property type="project" value="UniProtKB-SubCell"/>
</dbReference>
<dbReference type="GO" id="GO:0036503">
    <property type="term" value="P:ERAD pathway"/>
    <property type="evidence" value="ECO:0007669"/>
    <property type="project" value="InterPro"/>
</dbReference>
<dbReference type="GO" id="GO:0000209">
    <property type="term" value="P:protein polyubiquitination"/>
    <property type="evidence" value="ECO:0007669"/>
    <property type="project" value="TreeGrafter"/>
</dbReference>
<evidence type="ECO:0000256" key="6">
    <source>
        <dbReference type="ARBA" id="ARBA00012483"/>
    </source>
</evidence>
<keyword evidence="10" id="KW-0539">Nucleus</keyword>
<dbReference type="SUPFAM" id="SSF57850">
    <property type="entry name" value="RING/U-box"/>
    <property type="match status" value="1"/>
</dbReference>
<dbReference type="InterPro" id="IPR013083">
    <property type="entry name" value="Znf_RING/FYVE/PHD"/>
</dbReference>
<evidence type="ECO:0000259" key="13">
    <source>
        <dbReference type="PROSITE" id="PS51698"/>
    </source>
</evidence>
<evidence type="ECO:0000256" key="5">
    <source>
        <dbReference type="ARBA" id="ARBA00007434"/>
    </source>
</evidence>
<dbReference type="GO" id="GO:0000151">
    <property type="term" value="C:ubiquitin ligase complex"/>
    <property type="evidence" value="ECO:0007669"/>
    <property type="project" value="InterPro"/>
</dbReference>
<dbReference type="FunFam" id="3.30.40.10:FF:000055">
    <property type="entry name" value="Ubiquitin conjugation factor e4 a"/>
    <property type="match status" value="1"/>
</dbReference>
<dbReference type="GO" id="GO:0005737">
    <property type="term" value="C:cytoplasm"/>
    <property type="evidence" value="ECO:0007669"/>
    <property type="project" value="UniProtKB-SubCell"/>
</dbReference>
<dbReference type="PANTHER" id="PTHR13931">
    <property type="entry name" value="UBIQUITINATION FACTOR E4"/>
    <property type="match status" value="1"/>
</dbReference>
<gene>
    <name evidence="14" type="ORF">LITE_LOCUS5792</name>
</gene>
<comment type="subcellular location">
    <subcellularLocation>
        <location evidence="3">Cytoplasm</location>
    </subcellularLocation>
    <subcellularLocation>
        <location evidence="2">Nucleus</location>
    </subcellularLocation>
</comment>
<feature type="coiled-coil region" evidence="11">
    <location>
        <begin position="447"/>
        <end position="474"/>
    </location>
</feature>
<evidence type="ECO:0000256" key="11">
    <source>
        <dbReference type="SAM" id="Coils"/>
    </source>
</evidence>
<dbReference type="InterPro" id="IPR019474">
    <property type="entry name" value="Ub_conjug_fac_E4_core"/>
</dbReference>
<dbReference type="AlphaFoldDB" id="A0AAV0HSS9"/>
<dbReference type="InterPro" id="IPR003613">
    <property type="entry name" value="Ubox_domain"/>
</dbReference>
<organism evidence="14 15">
    <name type="scientific">Linum tenue</name>
    <dbReference type="NCBI Taxonomy" id="586396"/>
    <lineage>
        <taxon>Eukaryota</taxon>
        <taxon>Viridiplantae</taxon>
        <taxon>Streptophyta</taxon>
        <taxon>Embryophyta</taxon>
        <taxon>Tracheophyta</taxon>
        <taxon>Spermatophyta</taxon>
        <taxon>Magnoliopsida</taxon>
        <taxon>eudicotyledons</taxon>
        <taxon>Gunneridae</taxon>
        <taxon>Pentapetalae</taxon>
        <taxon>rosids</taxon>
        <taxon>fabids</taxon>
        <taxon>Malpighiales</taxon>
        <taxon>Linaceae</taxon>
        <taxon>Linum</taxon>
    </lineage>
</organism>
<comment type="similarity">
    <text evidence="5">Belongs to the ubiquitin conjugation factor E4 family.</text>
</comment>
<reference evidence="14" key="1">
    <citation type="submission" date="2022-08" db="EMBL/GenBank/DDBJ databases">
        <authorList>
            <person name="Gutierrez-Valencia J."/>
        </authorList>
    </citation>
    <scope>NUCLEOTIDE SEQUENCE</scope>
</reference>
<accession>A0AAV0HSS9</accession>
<dbReference type="CDD" id="cd16657">
    <property type="entry name" value="RING-Ubox_UBE4A"/>
    <property type="match status" value="1"/>
</dbReference>
<name>A0AAV0HSS9_9ROSI</name>
<dbReference type="InterPro" id="IPR045132">
    <property type="entry name" value="UBE4"/>
</dbReference>
<sequence length="973" mass="109736">MATPKPQRSPEEIEDIILRKILLVTLAPPAHGADPRIIYLEMTAAEILSEGKDLRLNRDVVERVLIDRLSGEFPDAEAPFAYLLPLIFGAVDRSGFGGGGGSQPPPPGFLDELFSEADFDSLDPIFKGLYEDLRGHVIKLSALGNFQQPLAALLYLVKLPAGAKSLVNHPWWIPKGAYLNGRVIEMTSILGPFFHVSALPDHTIFKSEPDVGQHCFSEASTRRPADLLSSFTTIKTVMNNLYEGLSEVLLTLLKHADIREHVLQYLAEVINRNASRAHIQVDPISCASSGMFVSLSAVMLRLCEPFLDPHCSKIDKIDPGYVFYCNRLDLRGLTALHASSEEVAEWIKNDSSGKADINSGSGDIENRVVQSQGASSSGSKPASTSGKASYAFISECFFMTARVLNLGMLKAFSDFKHLVQFSWPLKDISRSEDTLSTLKALQEQSPSPQMQMDIARLEKELELYSQEKLCYEAQLLRDPTLIKQGLSFYRLMVVWLVSLVGGFKMPLSSTCPMEFSSMPEHFAEDAMELLIFASRVPKALDGVILDDFMNFIIMFMGSPTHIRNPYLRAKMVEVLNCWMPRGSCCICSGSSATTSLFEGHQLALKYLVRNLLKLYVDIEFTGSHTQFYDKFNIRHNIAELLEYLWQVPSHRNAWRQIAKEEEKGVYLNFLNFLINDSIYLLDESLNKILELKELEAEMSNTVEWERRPAQERQERARLFHSQENIIRIDMKLANEDVSMLAFTSEQITVPFLLPEMVERVASMLNYFLLQLVGPQRKSLTLKDPEKYEFRPKQLLKQIVQIYVHLARGDKENIFPTAISKDGRSYNEQLFSAAADVLRRIGEDGRIIHEFVELGAKAKVAAIEEMDSEAALGEVPDEFLDPIQYTLMKDPVILPSSRITVDRPVIQRHLLSDSTDPFNRSHLTSDMLIPDVELKARIEEFIRSQHLKRHSSDDFSMQSSKASMQTTAGDMLID</sequence>
<evidence type="ECO:0000256" key="12">
    <source>
        <dbReference type="SAM" id="MobiDB-lite"/>
    </source>
</evidence>
<dbReference type="Pfam" id="PF04564">
    <property type="entry name" value="U-box"/>
    <property type="match status" value="1"/>
</dbReference>
<evidence type="ECO:0000256" key="8">
    <source>
        <dbReference type="ARBA" id="ARBA00022679"/>
    </source>
</evidence>
<keyword evidence="11" id="KW-0175">Coiled coil</keyword>
<evidence type="ECO:0000313" key="15">
    <source>
        <dbReference type="Proteomes" id="UP001154282"/>
    </source>
</evidence>
<dbReference type="EMBL" id="CAMGYJ010000002">
    <property type="protein sequence ID" value="CAI0388320.1"/>
    <property type="molecule type" value="Genomic_DNA"/>
</dbReference>
<keyword evidence="8" id="KW-0808">Transferase</keyword>
<dbReference type="Pfam" id="PF10408">
    <property type="entry name" value="Ufd2P_core"/>
    <property type="match status" value="1"/>
</dbReference>
<dbReference type="GO" id="GO:0006511">
    <property type="term" value="P:ubiquitin-dependent protein catabolic process"/>
    <property type="evidence" value="ECO:0007669"/>
    <property type="project" value="InterPro"/>
</dbReference>
<feature type="domain" description="U-box" evidence="13">
    <location>
        <begin position="873"/>
        <end position="947"/>
    </location>
</feature>
<evidence type="ECO:0000256" key="10">
    <source>
        <dbReference type="ARBA" id="ARBA00023242"/>
    </source>
</evidence>
<keyword evidence="7" id="KW-0963">Cytoplasm</keyword>
<evidence type="ECO:0000256" key="4">
    <source>
        <dbReference type="ARBA" id="ARBA00004906"/>
    </source>
</evidence>
<protein>
    <recommendedName>
        <fullName evidence="6">RING-type E3 ubiquitin transferase</fullName>
        <ecNumber evidence="6">2.3.2.27</ecNumber>
    </recommendedName>
</protein>
<dbReference type="Gene3D" id="3.30.40.10">
    <property type="entry name" value="Zinc/RING finger domain, C3HC4 (zinc finger)"/>
    <property type="match status" value="1"/>
</dbReference>
<comment type="caution">
    <text evidence="14">The sequence shown here is derived from an EMBL/GenBank/DDBJ whole genome shotgun (WGS) entry which is preliminary data.</text>
</comment>
<evidence type="ECO:0000256" key="3">
    <source>
        <dbReference type="ARBA" id="ARBA00004496"/>
    </source>
</evidence>
<evidence type="ECO:0000256" key="9">
    <source>
        <dbReference type="ARBA" id="ARBA00022786"/>
    </source>
</evidence>
<evidence type="ECO:0000256" key="2">
    <source>
        <dbReference type="ARBA" id="ARBA00004123"/>
    </source>
</evidence>
<keyword evidence="15" id="KW-1185">Reference proteome</keyword>
<keyword evidence="9" id="KW-0833">Ubl conjugation pathway</keyword>
<comment type="catalytic activity">
    <reaction evidence="1">
        <text>S-ubiquitinyl-[E2 ubiquitin-conjugating enzyme]-L-cysteine + [acceptor protein]-L-lysine = [E2 ubiquitin-conjugating enzyme]-L-cysteine + N(6)-ubiquitinyl-[acceptor protein]-L-lysine.</text>
        <dbReference type="EC" id="2.3.2.27"/>
    </reaction>
</comment>
<dbReference type="EC" id="2.3.2.27" evidence="6"/>
<feature type="compositionally biased region" description="Polar residues" evidence="12">
    <location>
        <begin position="953"/>
        <end position="967"/>
    </location>
</feature>
<comment type="pathway">
    <text evidence="4">Protein modification; protein ubiquitination.</text>
</comment>